<evidence type="ECO:0000256" key="2">
    <source>
        <dbReference type="ARBA" id="ARBA00022475"/>
    </source>
</evidence>
<sequence>MGVLARIDGYQRRHRWAGFSLAVAYKFFDDQAAYLTALLTYYGFLSLFPLLLFLVALLGSMLSGNPHLQQALLDSALSEFPVIGDQLGHNIHSFHGSGIAIGVGIAASLYGALGIAQAAQLALNKIFAVPRHARPDPLRSRLKGLKFLSLLALGLCVTTALSAGESAASVFGARLAVGVRVAAAATAVVLNACLLMLSYRILARRRLPVRLMYAPALAGACAWQVLQWGGSYYVGHVLRGATATYGFFGIVLGLIAWLYLGALVYLGTAEICAVRCLRLWPRSLLSPFTDRVHLSSGDLRAYRSYAATQSFKGFEKITVHFDRPPHQPADGDGGEGHPPAEGDGDGDGREGHPPGGT</sequence>
<evidence type="ECO:0000256" key="5">
    <source>
        <dbReference type="ARBA" id="ARBA00023136"/>
    </source>
</evidence>
<feature type="transmembrane region" description="Helical" evidence="7">
    <location>
        <begin position="175"/>
        <end position="197"/>
    </location>
</feature>
<comment type="subcellular location">
    <subcellularLocation>
        <location evidence="1">Cell membrane</location>
        <topology evidence="1">Multi-pass membrane protein</topology>
    </subcellularLocation>
</comment>
<feature type="transmembrane region" description="Helical" evidence="7">
    <location>
        <begin position="32"/>
        <end position="58"/>
    </location>
</feature>
<keyword evidence="4 7" id="KW-1133">Transmembrane helix</keyword>
<dbReference type="RefSeq" id="WP_234518309.1">
    <property type="nucleotide sequence ID" value="NZ_BAAAUF010000038.1"/>
</dbReference>
<feature type="compositionally biased region" description="Basic and acidic residues" evidence="6">
    <location>
        <begin position="334"/>
        <end position="357"/>
    </location>
</feature>
<evidence type="ECO:0000256" key="7">
    <source>
        <dbReference type="SAM" id="Phobius"/>
    </source>
</evidence>
<protein>
    <submittedName>
        <fullName evidence="8">Uncharacterized protein</fullName>
    </submittedName>
</protein>
<feature type="transmembrane region" description="Helical" evidence="7">
    <location>
        <begin position="246"/>
        <end position="268"/>
    </location>
</feature>
<dbReference type="EMBL" id="BAAAUF010000038">
    <property type="protein sequence ID" value="GAA3053454.1"/>
    <property type="molecule type" value="Genomic_DNA"/>
</dbReference>
<evidence type="ECO:0000256" key="3">
    <source>
        <dbReference type="ARBA" id="ARBA00022692"/>
    </source>
</evidence>
<evidence type="ECO:0000313" key="9">
    <source>
        <dbReference type="Proteomes" id="UP001501532"/>
    </source>
</evidence>
<keyword evidence="2" id="KW-1003">Cell membrane</keyword>
<dbReference type="PANTHER" id="PTHR30213">
    <property type="entry name" value="INNER MEMBRANE PROTEIN YHJD"/>
    <property type="match status" value="1"/>
</dbReference>
<feature type="transmembrane region" description="Helical" evidence="7">
    <location>
        <begin position="99"/>
        <end position="123"/>
    </location>
</feature>
<keyword evidence="3 7" id="KW-0812">Transmembrane</keyword>
<dbReference type="InterPro" id="IPR017039">
    <property type="entry name" value="Virul_fac_BrkB"/>
</dbReference>
<feature type="region of interest" description="Disordered" evidence="6">
    <location>
        <begin position="322"/>
        <end position="357"/>
    </location>
</feature>
<dbReference type="Proteomes" id="UP001501532">
    <property type="component" value="Unassembled WGS sequence"/>
</dbReference>
<reference evidence="9" key="1">
    <citation type="journal article" date="2019" name="Int. J. Syst. Evol. Microbiol.">
        <title>The Global Catalogue of Microorganisms (GCM) 10K type strain sequencing project: providing services to taxonomists for standard genome sequencing and annotation.</title>
        <authorList>
            <consortium name="The Broad Institute Genomics Platform"/>
            <consortium name="The Broad Institute Genome Sequencing Center for Infectious Disease"/>
            <person name="Wu L."/>
            <person name="Ma J."/>
        </authorList>
    </citation>
    <scope>NUCLEOTIDE SEQUENCE [LARGE SCALE GENOMIC DNA]</scope>
    <source>
        <strain evidence="9">JCM 9091</strain>
    </source>
</reference>
<evidence type="ECO:0000256" key="4">
    <source>
        <dbReference type="ARBA" id="ARBA00022989"/>
    </source>
</evidence>
<comment type="caution">
    <text evidence="8">The sequence shown here is derived from an EMBL/GenBank/DDBJ whole genome shotgun (WGS) entry which is preliminary data.</text>
</comment>
<evidence type="ECO:0000256" key="6">
    <source>
        <dbReference type="SAM" id="MobiDB-lite"/>
    </source>
</evidence>
<evidence type="ECO:0000256" key="1">
    <source>
        <dbReference type="ARBA" id="ARBA00004651"/>
    </source>
</evidence>
<evidence type="ECO:0000313" key="8">
    <source>
        <dbReference type="EMBL" id="GAA3053454.1"/>
    </source>
</evidence>
<accession>A0ABP6LPD6</accession>
<keyword evidence="5 7" id="KW-0472">Membrane</keyword>
<name>A0ABP6LPD6_9ACTN</name>
<organism evidence="8 9">
    <name type="scientific">Streptomyces glomeratus</name>
    <dbReference type="NCBI Taxonomy" id="284452"/>
    <lineage>
        <taxon>Bacteria</taxon>
        <taxon>Bacillati</taxon>
        <taxon>Actinomycetota</taxon>
        <taxon>Actinomycetes</taxon>
        <taxon>Kitasatosporales</taxon>
        <taxon>Streptomycetaceae</taxon>
        <taxon>Streptomyces</taxon>
    </lineage>
</organism>
<gene>
    <name evidence="8" type="ORF">GCM10010448_40860</name>
</gene>
<proteinExistence type="predicted"/>
<dbReference type="Pfam" id="PF03631">
    <property type="entry name" value="Virul_fac_BrkB"/>
    <property type="match status" value="1"/>
</dbReference>
<feature type="transmembrane region" description="Helical" evidence="7">
    <location>
        <begin position="209"/>
        <end position="226"/>
    </location>
</feature>
<dbReference type="PANTHER" id="PTHR30213:SF1">
    <property type="entry name" value="INNER MEMBRANE PROTEIN YHJD"/>
    <property type="match status" value="1"/>
</dbReference>
<keyword evidence="9" id="KW-1185">Reference proteome</keyword>
<feature type="transmembrane region" description="Helical" evidence="7">
    <location>
        <begin position="144"/>
        <end position="163"/>
    </location>
</feature>